<evidence type="ECO:0000313" key="1">
    <source>
        <dbReference type="EMBL" id="CAE8680946.1"/>
    </source>
</evidence>
<feature type="non-terminal residue" evidence="1">
    <location>
        <position position="1"/>
    </location>
</feature>
<organism evidence="1 2">
    <name type="scientific">Polarella glacialis</name>
    <name type="common">Dinoflagellate</name>
    <dbReference type="NCBI Taxonomy" id="89957"/>
    <lineage>
        <taxon>Eukaryota</taxon>
        <taxon>Sar</taxon>
        <taxon>Alveolata</taxon>
        <taxon>Dinophyceae</taxon>
        <taxon>Suessiales</taxon>
        <taxon>Suessiaceae</taxon>
        <taxon>Polarella</taxon>
    </lineage>
</organism>
<protein>
    <recommendedName>
        <fullName evidence="3">Uridine kinase</fullName>
    </recommendedName>
</protein>
<evidence type="ECO:0000313" key="2">
    <source>
        <dbReference type="Proteomes" id="UP000626109"/>
    </source>
</evidence>
<dbReference type="AlphaFoldDB" id="A0A813JR34"/>
<name>A0A813JR34_POLGL</name>
<sequence>MAPLVVGISGPTRSGKGTLSKGLVRKLLGDWYCGEKMLHGPKRVTSFRSGQMVSCICQDDFFLQGSHVKSELAGNWENPDAVNHPAVLQALEAELGEPGLVCVIVEGFLAFHDQKLVDILDVLLWLDAPREVVLRRRMSTKPVSRKYFDEAIWSGHEAYSARVFGGAACERIRRLDGTLPKDVILAEAFDFVLSLSAKRSPSSCRALQTDGWQKRAEGGFSCVRAADDEQ</sequence>
<dbReference type="SUPFAM" id="SSF52540">
    <property type="entry name" value="P-loop containing nucleoside triphosphate hydrolases"/>
    <property type="match status" value="1"/>
</dbReference>
<gene>
    <name evidence="1" type="ORF">PGLA2088_LOCUS22199</name>
</gene>
<accession>A0A813JR34</accession>
<reference evidence="1" key="1">
    <citation type="submission" date="2021-02" db="EMBL/GenBank/DDBJ databases">
        <authorList>
            <person name="Dougan E. K."/>
            <person name="Rhodes N."/>
            <person name="Thang M."/>
            <person name="Chan C."/>
        </authorList>
    </citation>
    <scope>NUCLEOTIDE SEQUENCE</scope>
</reference>
<dbReference type="Gene3D" id="3.40.50.300">
    <property type="entry name" value="P-loop containing nucleotide triphosphate hydrolases"/>
    <property type="match status" value="1"/>
</dbReference>
<dbReference type="Proteomes" id="UP000626109">
    <property type="component" value="Unassembled WGS sequence"/>
</dbReference>
<dbReference type="PANTHER" id="PTHR10285">
    <property type="entry name" value="URIDINE KINASE"/>
    <property type="match status" value="1"/>
</dbReference>
<evidence type="ECO:0008006" key="3">
    <source>
        <dbReference type="Google" id="ProtNLM"/>
    </source>
</evidence>
<dbReference type="EMBL" id="CAJNNW010025908">
    <property type="protein sequence ID" value="CAE8680946.1"/>
    <property type="molecule type" value="Genomic_DNA"/>
</dbReference>
<proteinExistence type="predicted"/>
<dbReference type="InterPro" id="IPR027417">
    <property type="entry name" value="P-loop_NTPase"/>
</dbReference>
<comment type="caution">
    <text evidence="1">The sequence shown here is derived from an EMBL/GenBank/DDBJ whole genome shotgun (WGS) entry which is preliminary data.</text>
</comment>